<evidence type="ECO:0000256" key="2">
    <source>
        <dbReference type="ARBA" id="ARBA00022499"/>
    </source>
</evidence>
<dbReference type="InterPro" id="IPR013083">
    <property type="entry name" value="Znf_RING/FYVE/PHD"/>
</dbReference>
<dbReference type="OrthoDB" id="27975at2759"/>
<evidence type="ECO:0000256" key="4">
    <source>
        <dbReference type="ARBA" id="ARBA00022771"/>
    </source>
</evidence>
<dbReference type="EMBL" id="JAIZAY010000020">
    <property type="protein sequence ID" value="KAJ8022542.1"/>
    <property type="molecule type" value="Genomic_DNA"/>
</dbReference>
<feature type="region of interest" description="Disordered" evidence="9">
    <location>
        <begin position="32"/>
        <end position="63"/>
    </location>
</feature>
<keyword evidence="3" id="KW-0479">Metal-binding</keyword>
<evidence type="ECO:0000256" key="6">
    <source>
        <dbReference type="ARBA" id="ARBA00022843"/>
    </source>
</evidence>
<feature type="compositionally biased region" description="Low complexity" evidence="9">
    <location>
        <begin position="1055"/>
        <end position="1073"/>
    </location>
</feature>
<feature type="region of interest" description="Disordered" evidence="9">
    <location>
        <begin position="815"/>
        <end position="1120"/>
    </location>
</feature>
<dbReference type="PANTHER" id="PTHR10782">
    <property type="entry name" value="ZINC FINGER MIZ DOMAIN-CONTAINING PROTEIN"/>
    <property type="match status" value="1"/>
</dbReference>
<accession>A0A9Q0YLX1</accession>
<feature type="region of interest" description="Disordered" evidence="9">
    <location>
        <begin position="1137"/>
        <end position="1159"/>
    </location>
</feature>
<dbReference type="Pfam" id="PF02891">
    <property type="entry name" value="zf-MIZ"/>
    <property type="match status" value="1"/>
</dbReference>
<evidence type="ECO:0000256" key="1">
    <source>
        <dbReference type="ARBA" id="ARBA00004123"/>
    </source>
</evidence>
<dbReference type="AlphaFoldDB" id="A0A9Q0YLX1"/>
<dbReference type="PROSITE" id="PS51044">
    <property type="entry name" value="ZF_SP_RING"/>
    <property type="match status" value="1"/>
</dbReference>
<evidence type="ECO:0000259" key="10">
    <source>
        <dbReference type="PROSITE" id="PS51044"/>
    </source>
</evidence>
<dbReference type="GO" id="GO:0005634">
    <property type="term" value="C:nucleus"/>
    <property type="evidence" value="ECO:0007669"/>
    <property type="project" value="UniProtKB-SubCell"/>
</dbReference>
<dbReference type="GO" id="GO:0008270">
    <property type="term" value="F:zinc ion binding"/>
    <property type="evidence" value="ECO:0007669"/>
    <property type="project" value="UniProtKB-KW"/>
</dbReference>
<feature type="compositionally biased region" description="Low complexity" evidence="9">
    <location>
        <begin position="1027"/>
        <end position="1041"/>
    </location>
</feature>
<feature type="compositionally biased region" description="Low complexity" evidence="9">
    <location>
        <begin position="971"/>
        <end position="987"/>
    </location>
</feature>
<dbReference type="GO" id="GO:0016925">
    <property type="term" value="P:protein sumoylation"/>
    <property type="evidence" value="ECO:0007669"/>
    <property type="project" value="TreeGrafter"/>
</dbReference>
<evidence type="ECO:0000256" key="3">
    <source>
        <dbReference type="ARBA" id="ARBA00022723"/>
    </source>
</evidence>
<keyword evidence="12" id="KW-1185">Reference proteome</keyword>
<reference evidence="11" key="1">
    <citation type="submission" date="2021-10" db="EMBL/GenBank/DDBJ databases">
        <title>Tropical sea cucumber genome reveals ecological adaptation and Cuvierian tubules defense mechanism.</title>
        <authorList>
            <person name="Chen T."/>
        </authorList>
    </citation>
    <scope>NUCLEOTIDE SEQUENCE</scope>
    <source>
        <strain evidence="11">Nanhai2018</strain>
        <tissue evidence="11">Muscle</tissue>
    </source>
</reference>
<organism evidence="11 12">
    <name type="scientific">Holothuria leucospilota</name>
    <name type="common">Black long sea cucumber</name>
    <name type="synonym">Mertensiothuria leucospilota</name>
    <dbReference type="NCBI Taxonomy" id="206669"/>
    <lineage>
        <taxon>Eukaryota</taxon>
        <taxon>Metazoa</taxon>
        <taxon>Echinodermata</taxon>
        <taxon>Eleutherozoa</taxon>
        <taxon>Echinozoa</taxon>
        <taxon>Holothuroidea</taxon>
        <taxon>Aspidochirotacea</taxon>
        <taxon>Aspidochirotida</taxon>
        <taxon>Holothuriidae</taxon>
        <taxon>Holothuria</taxon>
    </lineage>
</organism>
<feature type="compositionally biased region" description="Low complexity" evidence="9">
    <location>
        <begin position="998"/>
        <end position="1015"/>
    </location>
</feature>
<comment type="subcellular location">
    <subcellularLocation>
        <location evidence="1">Nucleus</location>
    </subcellularLocation>
</comment>
<feature type="compositionally biased region" description="Polar residues" evidence="9">
    <location>
        <begin position="1042"/>
        <end position="1054"/>
    </location>
</feature>
<gene>
    <name evidence="11" type="ORF">HOLleu_37469</name>
</gene>
<feature type="compositionally biased region" description="Polar residues" evidence="9">
    <location>
        <begin position="319"/>
        <end position="335"/>
    </location>
</feature>
<dbReference type="FunFam" id="3.30.40.10:FF:000012">
    <property type="entry name" value="Zinc finger MIZ domain-containing protein 2"/>
    <property type="match status" value="1"/>
</dbReference>
<comment type="caution">
    <text evidence="11">The sequence shown here is derived from an EMBL/GenBank/DDBJ whole genome shotgun (WGS) entry which is preliminary data.</text>
</comment>
<feature type="compositionally biased region" description="Gly residues" evidence="9">
    <location>
        <begin position="956"/>
        <end position="970"/>
    </location>
</feature>
<sequence length="1159" mass="123970">MDGNESAQLSKWCEDLGKLLFLRHQRSRSLEGARVPGSSMHHSMPKAFSQVPPSDGTVSWPQGGLQQQSQQQSLSVVATVWGVTQTTNSTHVQSNSFGQGPMNNMNPAQFQGQQHPFANQGKAGYNMPAMQGMGPYSRERVMPTYRAPNGPAGGGYHGPMGMPQMGPGGAGMPPHHQQPPMSTNNFNNRSQPAAAAAAAVVAAAAATATATATATVTAMKEQEDQQQQMNDFNQQMRPQSGFNVQYQNQGGAPSMNQMAPMPRHPSMYNQPMMNRGLPQQPPSYLKRPYPGHPGHHGHPGHPGHPSHPSHPAHPGHPSQQGFNQGPVGQQYSSIPPQMGPKPESTQYPAQNHMAASSYPPNMAGKHPSIGPHFSQGGQYFPRAVTPNGAQYGPPGMNNQGMNYPPGIPGNPTPPLTPSPSIPPYMSPTRDVKPFPRGMPDVPNTVDELRMTFPVRDGVVLEPFRLEHNLAVSNHVFQLRPTVHQTLMWRSDLELQFKCYHHEDRQMHTNWPASVQVSVNAEPLTIERGEHKTSHKPLYLKRVCQAGRNTIQITVTACCCSHLFVLQLVHRPTLKSVLYGLLRKRLLPAEHCITKIKRNFASVAASSGALNGDDGVEQTAIKVSLKCPITFKPIQLPARGSDCKHIQCFDLQSYLQLNCERGSWRCPVCTKTALLEGLEVDQFMWGILTAVQSSEFEEVTIDATASWKPVPLKPDYIKEEEADHPCNKRFKAMSPNSMTMPGLHTYDQQFGGQRHNPNFPMMPENFNQNQQQSSMPPVSGAANSFSGPPISHFEDNIATTDMVPVEKQYNHALGMNLQHSNMPHPNSHPGMRHPGPPHSHPGNPHHKSGVNPTMSANQHPGHVPTPNAASPRNMNMRPPTPGMPHTPMSMVPNGMPPTPNSIMAPHTPNSMPTPNHGMGNGPPMNTSGGMASRPPMSTGGPPGGMTGGPPMNSSGNMSGGPSMGSGVGMTGGPSMSNSGGMAGGPPMSSGGGMPGGGPPMSSSSGMSGPQMNSQSGPGMRETSRAPQGNSNSHSNSGGSSSSVGTPHSQQGGNPHTPQSNSQPNQGQSSSNNTQMPNTPRGNQGGSNIPQPQSQNNQSSTNNSELNFDPAAVIDGAGDSQDALESLLTSDNIDEELLSILGPDNPTTESNDSELLSLFDS</sequence>
<keyword evidence="7" id="KW-0539">Nucleus</keyword>
<dbReference type="GO" id="GO:0045944">
    <property type="term" value="P:positive regulation of transcription by RNA polymerase II"/>
    <property type="evidence" value="ECO:0007669"/>
    <property type="project" value="UniProtKB-ARBA"/>
</dbReference>
<keyword evidence="2" id="KW-1017">Isopeptide bond</keyword>
<dbReference type="Gene3D" id="3.30.40.10">
    <property type="entry name" value="Zinc/RING finger domain, C3HC4 (zinc finger)"/>
    <property type="match status" value="1"/>
</dbReference>
<evidence type="ECO:0000256" key="5">
    <source>
        <dbReference type="ARBA" id="ARBA00022833"/>
    </source>
</evidence>
<feature type="domain" description="SP-RING-type" evidence="10">
    <location>
        <begin position="611"/>
        <end position="692"/>
    </location>
</feature>
<evidence type="ECO:0000256" key="7">
    <source>
        <dbReference type="ARBA" id="ARBA00023242"/>
    </source>
</evidence>
<keyword evidence="5" id="KW-0862">Zinc</keyword>
<feature type="compositionally biased region" description="Pro residues" evidence="9">
    <location>
        <begin position="405"/>
        <end position="421"/>
    </location>
</feature>
<name>A0A9Q0YLX1_HOLLE</name>
<dbReference type="InterPro" id="IPR057847">
    <property type="entry name" value="ZMIZ1/ZMIZ2_GBD-like"/>
</dbReference>
<keyword evidence="6" id="KW-0832">Ubl conjugation</keyword>
<dbReference type="InterPro" id="IPR004181">
    <property type="entry name" value="Znf_MIZ"/>
</dbReference>
<proteinExistence type="predicted"/>
<feature type="compositionally biased region" description="Low complexity" evidence="9">
    <location>
        <begin position="1085"/>
        <end position="1102"/>
    </location>
</feature>
<dbReference type="GO" id="GO:0000785">
    <property type="term" value="C:chromatin"/>
    <property type="evidence" value="ECO:0007669"/>
    <property type="project" value="TreeGrafter"/>
</dbReference>
<protein>
    <submittedName>
        <fullName evidence="11">Zinc finger MIZ domain-containing protein 1</fullName>
    </submittedName>
</protein>
<dbReference type="GO" id="GO:0003712">
    <property type="term" value="F:transcription coregulator activity"/>
    <property type="evidence" value="ECO:0007669"/>
    <property type="project" value="TreeGrafter"/>
</dbReference>
<dbReference type="Pfam" id="PF25527">
    <property type="entry name" value="GBD-like_ZMIZ1_ZMIZ2"/>
    <property type="match status" value="1"/>
</dbReference>
<evidence type="ECO:0000256" key="8">
    <source>
        <dbReference type="PROSITE-ProRule" id="PRU00452"/>
    </source>
</evidence>
<keyword evidence="4 8" id="KW-0863">Zinc-finger</keyword>
<dbReference type="GO" id="GO:0061665">
    <property type="term" value="F:SUMO ligase activity"/>
    <property type="evidence" value="ECO:0007669"/>
    <property type="project" value="TreeGrafter"/>
</dbReference>
<dbReference type="PANTHER" id="PTHR10782:SF4">
    <property type="entry name" value="TONALLI, ISOFORM E"/>
    <property type="match status" value="1"/>
</dbReference>
<evidence type="ECO:0000256" key="9">
    <source>
        <dbReference type="SAM" id="MobiDB-lite"/>
    </source>
</evidence>
<feature type="region of interest" description="Disordered" evidence="9">
    <location>
        <begin position="249"/>
        <end position="421"/>
    </location>
</feature>
<dbReference type="Proteomes" id="UP001152320">
    <property type="component" value="Chromosome 20"/>
</dbReference>
<feature type="compositionally biased region" description="Polar residues" evidence="9">
    <location>
        <begin position="1143"/>
        <end position="1159"/>
    </location>
</feature>
<evidence type="ECO:0000313" key="12">
    <source>
        <dbReference type="Proteomes" id="UP001152320"/>
    </source>
</evidence>
<evidence type="ECO:0000313" key="11">
    <source>
        <dbReference type="EMBL" id="KAJ8022542.1"/>
    </source>
</evidence>